<accession>A0ACC2XR64</accession>
<gene>
    <name evidence="1" type="ORF">QFC24_002215</name>
</gene>
<sequence>MTDTPTRVTRGAASTRINYNQTQIINSPATFTPPLQSRNSQPNVPSRLRHNTGTPQPTGPSVLYRSSGGNLPAPPNYRPIPGSASSPYPPPPTRFPDTYPPGPYPIYASPPGQPRSTRYPHRPHTQAKYTTYDSRMRTGVSGLVQPLHVTGGPNEAFTPSSVFGLNNGAGGGGGGAGGGGMTPVLGDYGRGGRSRRQKINYAEVDDDDFGDEDGHAGKTGGGGAGAGDARRAAMEEVKAQEGWSWLGERTPGNRVRSRLVPSSTGNLPFVPEDDLEREAQKPVLLAPIRVELDTETHRIRDYFTWNVNGELPVWPCVAETSSLLTSCAPRPFLETLITPEEFATTLCRDLNISAVAYREPIATMIRQQTEEYAELLLIDAMDEMDNDVDAEDAVEQEEQVIAGKEKVNKADHDGRLVVRKSLQEEDESGMEPDCRVIVNLDVQILTFNLRDRIEWDLCSPLTPEQFTDAYCAEIGLTGEARPIIAHAIHEELLKHKKDAYEVKLYGPGALQMEDRKDAPMKLREVWRDWGENEEFGPVMVPLRMDELIQKEQERDRAARYVIFCGFG</sequence>
<dbReference type="Proteomes" id="UP001234202">
    <property type="component" value="Unassembled WGS sequence"/>
</dbReference>
<dbReference type="EMBL" id="JASBWV010000005">
    <property type="protein sequence ID" value="KAJ9126472.1"/>
    <property type="molecule type" value="Genomic_DNA"/>
</dbReference>
<name>A0ACC2XR64_9TREE</name>
<evidence type="ECO:0000313" key="2">
    <source>
        <dbReference type="Proteomes" id="UP001234202"/>
    </source>
</evidence>
<proteinExistence type="predicted"/>
<evidence type="ECO:0000313" key="1">
    <source>
        <dbReference type="EMBL" id="KAJ9126472.1"/>
    </source>
</evidence>
<organism evidence="1 2">
    <name type="scientific">Naganishia onofrii</name>
    <dbReference type="NCBI Taxonomy" id="1851511"/>
    <lineage>
        <taxon>Eukaryota</taxon>
        <taxon>Fungi</taxon>
        <taxon>Dikarya</taxon>
        <taxon>Basidiomycota</taxon>
        <taxon>Agaricomycotina</taxon>
        <taxon>Tremellomycetes</taxon>
        <taxon>Filobasidiales</taxon>
        <taxon>Filobasidiaceae</taxon>
        <taxon>Naganishia</taxon>
    </lineage>
</organism>
<reference evidence="1" key="1">
    <citation type="submission" date="2023-04" db="EMBL/GenBank/DDBJ databases">
        <title>Draft Genome sequencing of Naganishia species isolated from polar environments using Oxford Nanopore Technology.</title>
        <authorList>
            <person name="Leo P."/>
            <person name="Venkateswaran K."/>
        </authorList>
    </citation>
    <scope>NUCLEOTIDE SEQUENCE</scope>
    <source>
        <strain evidence="1">DBVPG 5303</strain>
    </source>
</reference>
<comment type="caution">
    <text evidence="1">The sequence shown here is derived from an EMBL/GenBank/DDBJ whole genome shotgun (WGS) entry which is preliminary data.</text>
</comment>
<keyword evidence="2" id="KW-1185">Reference proteome</keyword>
<protein>
    <submittedName>
        <fullName evidence="1">Uncharacterized protein</fullName>
    </submittedName>
</protein>